<evidence type="ECO:0000256" key="1">
    <source>
        <dbReference type="SAM" id="SignalP"/>
    </source>
</evidence>
<comment type="caution">
    <text evidence="2">The sequence shown here is derived from an EMBL/GenBank/DDBJ whole genome shotgun (WGS) entry which is preliminary data.</text>
</comment>
<evidence type="ECO:0008006" key="4">
    <source>
        <dbReference type="Google" id="ProtNLM"/>
    </source>
</evidence>
<gene>
    <name evidence="2" type="ORF">HMPREF1318_0617</name>
</gene>
<name>J1HMB8_9ACTO</name>
<evidence type="ECO:0000313" key="2">
    <source>
        <dbReference type="EMBL" id="EJF46713.1"/>
    </source>
</evidence>
<feature type="signal peptide" evidence="1">
    <location>
        <begin position="1"/>
        <end position="23"/>
    </location>
</feature>
<reference evidence="2 3" key="1">
    <citation type="submission" date="2012-05" db="EMBL/GenBank/DDBJ databases">
        <authorList>
            <person name="Harkins D.M."/>
            <person name="Madupu R."/>
            <person name="Durkin A.S."/>
            <person name="Torralba M."/>
            <person name="Methe B."/>
            <person name="Sutton G.G."/>
            <person name="Nelson K.E."/>
        </authorList>
    </citation>
    <scope>NUCLEOTIDE SEQUENCE [LARGE SCALE GENOMIC DNA]</scope>
    <source>
        <strain evidence="2 3">F0489</strain>
    </source>
</reference>
<sequence length="82" mass="8770">MLGHGWFSSVLWLAVTCRPPLVAAISAAMTTEHDPLLFPLLICFCFNERRYLSPLRRMADVVVWSIGAGALGAGNGAMAGHG</sequence>
<organism evidence="2 3">
    <name type="scientific">Actinomyces massiliensis F0489</name>
    <dbReference type="NCBI Taxonomy" id="1125718"/>
    <lineage>
        <taxon>Bacteria</taxon>
        <taxon>Bacillati</taxon>
        <taxon>Actinomycetota</taxon>
        <taxon>Actinomycetes</taxon>
        <taxon>Actinomycetales</taxon>
        <taxon>Actinomycetaceae</taxon>
        <taxon>Actinomyces</taxon>
    </lineage>
</organism>
<keyword evidence="1" id="KW-0732">Signal</keyword>
<proteinExistence type="predicted"/>
<evidence type="ECO:0000313" key="3">
    <source>
        <dbReference type="Proteomes" id="UP000002941"/>
    </source>
</evidence>
<dbReference type="Proteomes" id="UP000002941">
    <property type="component" value="Unassembled WGS sequence"/>
</dbReference>
<accession>J1HMB8</accession>
<dbReference type="AlphaFoldDB" id="J1HMB8"/>
<keyword evidence="3" id="KW-1185">Reference proteome</keyword>
<dbReference type="PATRIC" id="fig|1125718.3.peg.680"/>
<protein>
    <recommendedName>
        <fullName evidence="4">Secreted protein</fullName>
    </recommendedName>
</protein>
<feature type="chain" id="PRO_5038440973" description="Secreted protein" evidence="1">
    <location>
        <begin position="24"/>
        <end position="82"/>
    </location>
</feature>
<dbReference type="EMBL" id="AKFT01000050">
    <property type="protein sequence ID" value="EJF46713.1"/>
    <property type="molecule type" value="Genomic_DNA"/>
</dbReference>